<evidence type="ECO:0000256" key="1">
    <source>
        <dbReference type="SAM" id="Phobius"/>
    </source>
</evidence>
<evidence type="ECO:0000313" key="3">
    <source>
        <dbReference type="Proteomes" id="UP000008630"/>
    </source>
</evidence>
<protein>
    <submittedName>
        <fullName evidence="2">Uncharacterized protein</fullName>
    </submittedName>
</protein>
<keyword evidence="3" id="KW-1185">Reference proteome</keyword>
<dbReference type="EMBL" id="CP002352">
    <property type="protein sequence ID" value="ADV43759.1"/>
    <property type="molecule type" value="Genomic_DNA"/>
</dbReference>
<organism evidence="2 3">
    <name type="scientific">Bacteroides helcogenes (strain ATCC 35417 / DSM 20613 / JCM 6297 / CCUG 15421 / P 36-108)</name>
    <dbReference type="NCBI Taxonomy" id="693979"/>
    <lineage>
        <taxon>Bacteria</taxon>
        <taxon>Pseudomonadati</taxon>
        <taxon>Bacteroidota</taxon>
        <taxon>Bacteroidia</taxon>
        <taxon>Bacteroidales</taxon>
        <taxon>Bacteroidaceae</taxon>
        <taxon>Bacteroides</taxon>
    </lineage>
</organism>
<reference key="1">
    <citation type="submission" date="2010-11" db="EMBL/GenBank/DDBJ databases">
        <title>The complete genome of Bacteroides helcogenes P 36-108.</title>
        <authorList>
            <consortium name="US DOE Joint Genome Institute (JGI-PGF)"/>
            <person name="Lucas S."/>
            <person name="Copeland A."/>
            <person name="Lapidus A."/>
            <person name="Bruce D."/>
            <person name="Goodwin L."/>
            <person name="Pitluck S."/>
            <person name="Kyrpides N."/>
            <person name="Mavromatis K."/>
            <person name="Ivanova N."/>
            <person name="Zeytun A."/>
            <person name="Brettin T."/>
            <person name="Detter J.C."/>
            <person name="Tapia R."/>
            <person name="Han C."/>
            <person name="Land M."/>
            <person name="Hauser L."/>
            <person name="Markowitz V."/>
            <person name="Cheng J.-F."/>
            <person name="Hugenholtz P."/>
            <person name="Woyke T."/>
            <person name="Wu D."/>
            <person name="Gronow S."/>
            <person name="Wellnitz S."/>
            <person name="Brambilla E."/>
            <person name="Klenk H.-P."/>
            <person name="Eisen J.A."/>
        </authorList>
    </citation>
    <scope>NUCLEOTIDE SEQUENCE</scope>
    <source>
        <strain>P 36-108</strain>
    </source>
</reference>
<proteinExistence type="predicted"/>
<keyword evidence="1" id="KW-0812">Transmembrane</keyword>
<keyword evidence="1" id="KW-1133">Transmembrane helix</keyword>
<dbReference type="AlphaFoldDB" id="E6SNL0"/>
<dbReference type="STRING" id="693979.Bache_1774"/>
<dbReference type="KEGG" id="bhl:Bache_1774"/>
<dbReference type="HOGENOM" id="CLU_2876583_0_0_10"/>
<dbReference type="Proteomes" id="UP000008630">
    <property type="component" value="Chromosome"/>
</dbReference>
<feature type="transmembrane region" description="Helical" evidence="1">
    <location>
        <begin position="44"/>
        <end position="61"/>
    </location>
</feature>
<reference evidence="2 3" key="2">
    <citation type="journal article" date="2011" name="Stand. Genomic Sci.">
        <title>Complete genome sequence of Bacteroides helcogenes type strain (P 36-108).</title>
        <authorList>
            <person name="Pati A."/>
            <person name="Gronow S."/>
            <person name="Zeytun A."/>
            <person name="Lapidus A."/>
            <person name="Nolan M."/>
            <person name="Hammon N."/>
            <person name="Deshpande S."/>
            <person name="Cheng J.F."/>
            <person name="Tapia R."/>
            <person name="Han C."/>
            <person name="Goodwin L."/>
            <person name="Pitluck S."/>
            <person name="Liolios K."/>
            <person name="Pagani I."/>
            <person name="Ivanova N."/>
            <person name="Mavromatis K."/>
            <person name="Chen A."/>
            <person name="Palaniappan K."/>
            <person name="Land M."/>
            <person name="Hauser L."/>
            <person name="Chang Y.J."/>
            <person name="Jeffries C.D."/>
            <person name="Detter J.C."/>
            <person name="Brambilla E."/>
            <person name="Rohde M."/>
            <person name="Goker M."/>
            <person name="Woyke T."/>
            <person name="Bristow J."/>
            <person name="Eisen J.A."/>
            <person name="Markowitz V."/>
            <person name="Hugenholtz P."/>
            <person name="Kyrpides N.C."/>
            <person name="Klenk H.P."/>
            <person name="Lucas S."/>
        </authorList>
    </citation>
    <scope>NUCLEOTIDE SEQUENCE [LARGE SCALE GENOMIC DNA]</scope>
    <source>
        <strain evidence="3">ATCC 35417 / DSM 20613 / JCM 6297 / CCUG 15421 / P 36-108</strain>
    </source>
</reference>
<feature type="transmembrane region" description="Helical" evidence="1">
    <location>
        <begin position="6"/>
        <end position="32"/>
    </location>
</feature>
<keyword evidence="1" id="KW-0472">Membrane</keyword>
<name>E6SNL0_BACT6</name>
<accession>E6SNL0</accession>
<evidence type="ECO:0000313" key="2">
    <source>
        <dbReference type="EMBL" id="ADV43759.1"/>
    </source>
</evidence>
<gene>
    <name evidence="2" type="ordered locus">Bache_1774</name>
</gene>
<sequence length="63" mass="7460">MVIPFVYPVFIGLFIVFRLFLVFLLLFLFLCAIQLTKKRNNEEYSLCIGVCICYLPFSLFIKE</sequence>